<evidence type="ECO:0000313" key="2">
    <source>
        <dbReference type="Proteomes" id="UP000715095"/>
    </source>
</evidence>
<comment type="caution">
    <text evidence="1">The sequence shown here is derived from an EMBL/GenBank/DDBJ whole genome shotgun (WGS) entry which is preliminary data.</text>
</comment>
<organism evidence="1 2">
    <name type="scientific">Sutterella massiliensis</name>
    <dbReference type="NCBI Taxonomy" id="1816689"/>
    <lineage>
        <taxon>Bacteria</taxon>
        <taxon>Pseudomonadati</taxon>
        <taxon>Pseudomonadota</taxon>
        <taxon>Betaproteobacteria</taxon>
        <taxon>Burkholderiales</taxon>
        <taxon>Sutterellaceae</taxon>
        <taxon>Sutterella</taxon>
    </lineage>
</organism>
<keyword evidence="2" id="KW-1185">Reference proteome</keyword>
<sequence length="81" mass="8929">MSDLNINQMFQSLVGSIETYGADLQKQMNAIGGDGENAQLSDTDLLKMQFQVNQYNTLLEMTSTVSKALVDEAKQIAQRAN</sequence>
<dbReference type="InterPro" id="IPR037203">
    <property type="entry name" value="T3SS_needle-like_sf"/>
</dbReference>
<name>A0ABS2DSK9_9BURK</name>
<reference evidence="1 2" key="1">
    <citation type="journal article" date="2021" name="Sci. Rep.">
        <title>The distribution of antibiotic resistance genes in chicken gut microbiota commensals.</title>
        <authorList>
            <person name="Juricova H."/>
            <person name="Matiasovicova J."/>
            <person name="Kubasova T."/>
            <person name="Cejkova D."/>
            <person name="Rychlik I."/>
        </authorList>
    </citation>
    <scope>NUCLEOTIDE SEQUENCE [LARGE SCALE GENOMIC DNA]</scope>
    <source>
        <strain evidence="1 2">An829</strain>
    </source>
</reference>
<dbReference type="RefSeq" id="WP_205102917.1">
    <property type="nucleotide sequence ID" value="NZ_JACJJC010000010.1"/>
</dbReference>
<dbReference type="EMBL" id="JACJJC010000010">
    <property type="protein sequence ID" value="MBM6704302.1"/>
    <property type="molecule type" value="Genomic_DNA"/>
</dbReference>
<accession>A0ABS2DSK9</accession>
<dbReference type="InterPro" id="IPR021123">
    <property type="entry name" value="T3SS_needle-like"/>
</dbReference>
<dbReference type="SUPFAM" id="SSF140129">
    <property type="entry name" value="MxiH-like"/>
    <property type="match status" value="1"/>
</dbReference>
<gene>
    <name evidence="1" type="ORF">H6A60_07380</name>
</gene>
<proteinExistence type="predicted"/>
<dbReference type="Pfam" id="PF09392">
    <property type="entry name" value="T3SS_needle_F"/>
    <property type="match status" value="1"/>
</dbReference>
<protein>
    <submittedName>
        <fullName evidence="1">Type III secretion protein</fullName>
    </submittedName>
</protein>
<dbReference type="Gene3D" id="1.20.58.90">
    <property type="match status" value="1"/>
</dbReference>
<evidence type="ECO:0000313" key="1">
    <source>
        <dbReference type="EMBL" id="MBM6704302.1"/>
    </source>
</evidence>
<dbReference type="Proteomes" id="UP000715095">
    <property type="component" value="Unassembled WGS sequence"/>
</dbReference>